<sequence length="473" mass="52023">MGRPGRSDSQRKENIASKKRRQQSNCASNPSFLGYGATQRKMSLVEVGSTSSPPTTGDTVASCSQGINGSSSDLSSHLALAEMQQAADAEFGAFHFLEKENCESQMDTISWLNYDRVEMNIPPILNGYDFLTPRLELDGPHEPQVGTMQENVQSSPSPNQGSDSGFHYIFSGITPSDAKSSIDVEDTTVLEMHYMYQDSLDRLAQLNNDLNQQLKAQPGADLPLTPQDTVAASLSDTQLPIAHIIRGLQEFQDLLQNIVNVQKRQREIDLKSNALTSKSGTPVHEVREDSSIESIHSVAISESPSSSNDLLLPIAVSSPRIDKDARQTLRPSLDLPTCLSMLLCYINLVRLCRTVFSNICQCLMALDHKAISNALSDIQISGVLLQGDQSLQILILVQVVIRLLDCIGLMLGHTNSNNDSQGNAEDKSQALISQNLLETVMVEEEMDRQGMYSGGIRALREDIRRLKRVLKHT</sequence>
<name>A0ACB8UNH8_9EURO</name>
<proteinExistence type="predicted"/>
<gene>
    <name evidence="1" type="ORF">LOY88_006197</name>
</gene>
<accession>A0ACB8UNH8</accession>
<reference evidence="1" key="1">
    <citation type="journal article" date="2022" name="bioRxiv">
        <title>Population genetic analysis of Ophidiomyces ophidiicola, the causative agent of snake fungal disease, indicates recent introductions to the USA.</title>
        <authorList>
            <person name="Ladner J.T."/>
            <person name="Palmer J.M."/>
            <person name="Ettinger C.L."/>
            <person name="Stajich J.E."/>
            <person name="Farrell T.M."/>
            <person name="Glorioso B.M."/>
            <person name="Lawson B."/>
            <person name="Price S.J."/>
            <person name="Stengle A.G."/>
            <person name="Grear D.A."/>
            <person name="Lorch J.M."/>
        </authorList>
    </citation>
    <scope>NUCLEOTIDE SEQUENCE</scope>
    <source>
        <strain evidence="1">NWHC 24266-5</strain>
    </source>
</reference>
<dbReference type="EMBL" id="JALBCA010000135">
    <property type="protein sequence ID" value="KAI2382233.1"/>
    <property type="molecule type" value="Genomic_DNA"/>
</dbReference>
<protein>
    <submittedName>
        <fullName evidence="1">Uncharacterized protein</fullName>
    </submittedName>
</protein>
<evidence type="ECO:0000313" key="1">
    <source>
        <dbReference type="EMBL" id="KAI2382233.1"/>
    </source>
</evidence>
<organism evidence="1">
    <name type="scientific">Ophidiomyces ophidiicola</name>
    <dbReference type="NCBI Taxonomy" id="1387563"/>
    <lineage>
        <taxon>Eukaryota</taxon>
        <taxon>Fungi</taxon>
        <taxon>Dikarya</taxon>
        <taxon>Ascomycota</taxon>
        <taxon>Pezizomycotina</taxon>
        <taxon>Eurotiomycetes</taxon>
        <taxon>Eurotiomycetidae</taxon>
        <taxon>Onygenales</taxon>
        <taxon>Onygenaceae</taxon>
        <taxon>Ophidiomyces</taxon>
    </lineage>
</organism>
<comment type="caution">
    <text evidence="1">The sequence shown here is derived from an EMBL/GenBank/DDBJ whole genome shotgun (WGS) entry which is preliminary data.</text>
</comment>